<proteinExistence type="predicted"/>
<dbReference type="InterPro" id="IPR043519">
    <property type="entry name" value="NT_sf"/>
</dbReference>
<organism evidence="1 2">
    <name type="scientific">Dunaliella salina</name>
    <name type="common">Green alga</name>
    <name type="synonym">Protococcus salinus</name>
    <dbReference type="NCBI Taxonomy" id="3046"/>
    <lineage>
        <taxon>Eukaryota</taxon>
        <taxon>Viridiplantae</taxon>
        <taxon>Chlorophyta</taxon>
        <taxon>core chlorophytes</taxon>
        <taxon>Chlorophyceae</taxon>
        <taxon>CS clade</taxon>
        <taxon>Chlamydomonadales</taxon>
        <taxon>Dunaliellaceae</taxon>
        <taxon>Dunaliella</taxon>
    </lineage>
</organism>
<feature type="non-terminal residue" evidence="1">
    <location>
        <position position="132"/>
    </location>
</feature>
<protein>
    <submittedName>
        <fullName evidence="1">Uncharacterized protein</fullName>
    </submittedName>
</protein>
<dbReference type="EMBL" id="MU074760">
    <property type="protein sequence ID" value="KAF5825216.1"/>
    <property type="molecule type" value="Genomic_DNA"/>
</dbReference>
<dbReference type="Gene3D" id="3.30.460.10">
    <property type="entry name" value="Beta Polymerase, domain 2"/>
    <property type="match status" value="1"/>
</dbReference>
<dbReference type="PANTHER" id="PTHR12271">
    <property type="entry name" value="POLY A POLYMERASE CID PAP -RELATED"/>
    <property type="match status" value="1"/>
</dbReference>
<name>A0ABQ7FR22_DUNSA</name>
<dbReference type="Proteomes" id="UP000815325">
    <property type="component" value="Unassembled WGS sequence"/>
</dbReference>
<evidence type="ECO:0000313" key="1">
    <source>
        <dbReference type="EMBL" id="KAF5825216.1"/>
    </source>
</evidence>
<sequence length="132" mass="14190">SGFFLASSDLDIALQGHVACSLLLQKDALNPAALIDHGDLGQTIPMVKLDFSARQAVLEHTAKAVQECTCNSLKIMDLRALTARIPVVKMVQVHSNLQVDICCGFAGSAFKSNVMSKISSAEPLLKQLFHLV</sequence>
<accession>A0ABQ7FR22</accession>
<evidence type="ECO:0000313" key="2">
    <source>
        <dbReference type="Proteomes" id="UP000815325"/>
    </source>
</evidence>
<dbReference type="PANTHER" id="PTHR12271:SF123">
    <property type="entry name" value="PROTEIN HESO1"/>
    <property type="match status" value="1"/>
</dbReference>
<comment type="caution">
    <text evidence="1">The sequence shown here is derived from an EMBL/GenBank/DDBJ whole genome shotgun (WGS) entry which is preliminary data.</text>
</comment>
<feature type="non-terminal residue" evidence="1">
    <location>
        <position position="1"/>
    </location>
</feature>
<gene>
    <name evidence="1" type="ORF">DUNSADRAFT_13519</name>
</gene>
<keyword evidence="2" id="KW-1185">Reference proteome</keyword>
<reference evidence="1" key="1">
    <citation type="submission" date="2017-08" db="EMBL/GenBank/DDBJ databases">
        <authorList>
            <person name="Polle J.E."/>
            <person name="Barry K."/>
            <person name="Cushman J."/>
            <person name="Schmutz J."/>
            <person name="Tran D."/>
            <person name="Hathwaick L.T."/>
            <person name="Yim W.C."/>
            <person name="Jenkins J."/>
            <person name="Mckie-Krisberg Z.M."/>
            <person name="Prochnik S."/>
            <person name="Lindquist E."/>
            <person name="Dockter R.B."/>
            <person name="Adam C."/>
            <person name="Molina H."/>
            <person name="Bunkerborg J."/>
            <person name="Jin E."/>
            <person name="Buchheim M."/>
            <person name="Magnuson J."/>
        </authorList>
    </citation>
    <scope>NUCLEOTIDE SEQUENCE</scope>
    <source>
        <strain evidence="1">CCAP 19/18</strain>
    </source>
</reference>
<dbReference type="SUPFAM" id="SSF81301">
    <property type="entry name" value="Nucleotidyltransferase"/>
    <property type="match status" value="1"/>
</dbReference>